<evidence type="ECO:0000313" key="1">
    <source>
        <dbReference type="EMBL" id="SOQ48311.1"/>
    </source>
</evidence>
<proteinExistence type="predicted"/>
<sequence>MGENHSLTSLEVRRSVRLLLNKNHPISTPAFQAVAPINPLDCTVGEVVGQLAAVQSVAGSIPARSNPLCDPQIVVSGLGVMCITHDLALVEMDSTKLCFLYGKMRAMDGFPTIDITYTRAASEN</sequence>
<name>A0A2H1W5F0_SPOFR</name>
<reference evidence="1" key="1">
    <citation type="submission" date="2016-07" db="EMBL/GenBank/DDBJ databases">
        <authorList>
            <person name="Bretaudeau A."/>
        </authorList>
    </citation>
    <scope>NUCLEOTIDE SEQUENCE</scope>
    <source>
        <strain evidence="1">Rice</strain>
        <tissue evidence="1">Whole body</tissue>
    </source>
</reference>
<dbReference type="AlphaFoldDB" id="A0A2H1W5F0"/>
<dbReference type="EMBL" id="ODYU01006454">
    <property type="protein sequence ID" value="SOQ48311.1"/>
    <property type="molecule type" value="Genomic_DNA"/>
</dbReference>
<protein>
    <submittedName>
        <fullName evidence="1">SFRICE_031584</fullName>
    </submittedName>
</protein>
<organism evidence="1">
    <name type="scientific">Spodoptera frugiperda</name>
    <name type="common">Fall armyworm</name>
    <dbReference type="NCBI Taxonomy" id="7108"/>
    <lineage>
        <taxon>Eukaryota</taxon>
        <taxon>Metazoa</taxon>
        <taxon>Ecdysozoa</taxon>
        <taxon>Arthropoda</taxon>
        <taxon>Hexapoda</taxon>
        <taxon>Insecta</taxon>
        <taxon>Pterygota</taxon>
        <taxon>Neoptera</taxon>
        <taxon>Endopterygota</taxon>
        <taxon>Lepidoptera</taxon>
        <taxon>Glossata</taxon>
        <taxon>Ditrysia</taxon>
        <taxon>Noctuoidea</taxon>
        <taxon>Noctuidae</taxon>
        <taxon>Amphipyrinae</taxon>
        <taxon>Spodoptera</taxon>
    </lineage>
</organism>
<gene>
    <name evidence="1" type="ORF">SFRICE_031584</name>
</gene>
<accession>A0A2H1W5F0</accession>